<organism evidence="8 9">
    <name type="scientific">Gossypium arboreum</name>
    <name type="common">Tree cotton</name>
    <name type="synonym">Gossypium nanking</name>
    <dbReference type="NCBI Taxonomy" id="29729"/>
    <lineage>
        <taxon>Eukaryota</taxon>
        <taxon>Viridiplantae</taxon>
        <taxon>Streptophyta</taxon>
        <taxon>Embryophyta</taxon>
        <taxon>Tracheophyta</taxon>
        <taxon>Spermatophyta</taxon>
        <taxon>Magnoliopsida</taxon>
        <taxon>eudicotyledons</taxon>
        <taxon>Gunneridae</taxon>
        <taxon>Pentapetalae</taxon>
        <taxon>rosids</taxon>
        <taxon>malvids</taxon>
        <taxon>Malvales</taxon>
        <taxon>Malvaceae</taxon>
        <taxon>Malvoideae</taxon>
        <taxon>Gossypium</taxon>
    </lineage>
</organism>
<proteinExistence type="inferred from homology"/>
<keyword evidence="5" id="KW-0560">Oxidoreductase</keyword>
<dbReference type="PANTHER" id="PTHR22966">
    <property type="entry name" value="2-AMINOETHANETHIOL DIOXYGENASE"/>
    <property type="match status" value="1"/>
</dbReference>
<dbReference type="EMBL" id="KN436006">
    <property type="protein sequence ID" value="KHG26311.1"/>
    <property type="molecule type" value="Genomic_DNA"/>
</dbReference>
<name>A0A0B0PSF7_GOSAR</name>
<accession>A0A0B0PSF7</accession>
<evidence type="ECO:0000256" key="1">
    <source>
        <dbReference type="ARBA" id="ARBA00001954"/>
    </source>
</evidence>
<dbReference type="GO" id="GO:0046872">
    <property type="term" value="F:metal ion binding"/>
    <property type="evidence" value="ECO:0007669"/>
    <property type="project" value="UniProtKB-KW"/>
</dbReference>
<evidence type="ECO:0000256" key="5">
    <source>
        <dbReference type="ARBA" id="ARBA00023002"/>
    </source>
</evidence>
<evidence type="ECO:0000313" key="8">
    <source>
        <dbReference type="EMBL" id="KHG26311.1"/>
    </source>
</evidence>
<dbReference type="AlphaFoldDB" id="A0A0B0PSF7"/>
<evidence type="ECO:0000313" key="9">
    <source>
        <dbReference type="Proteomes" id="UP000032142"/>
    </source>
</evidence>
<comment type="catalytic activity">
    <reaction evidence="7">
        <text>L-cysteine + O2 = 3-sulfino-L-alanine + H(+)</text>
        <dbReference type="Rhea" id="RHEA:20441"/>
        <dbReference type="ChEBI" id="CHEBI:15378"/>
        <dbReference type="ChEBI" id="CHEBI:15379"/>
        <dbReference type="ChEBI" id="CHEBI:35235"/>
        <dbReference type="ChEBI" id="CHEBI:61085"/>
        <dbReference type="EC" id="1.13.11.20"/>
    </reaction>
    <physiologicalReaction direction="left-to-right" evidence="7">
        <dbReference type="Rhea" id="RHEA:20442"/>
    </physiologicalReaction>
</comment>
<dbReference type="PANTHER" id="PTHR22966:SF61">
    <property type="entry name" value="2-AMINOETHANETHIOL DIOXYGENASE"/>
    <property type="match status" value="1"/>
</dbReference>
<evidence type="ECO:0000256" key="2">
    <source>
        <dbReference type="ARBA" id="ARBA00006622"/>
    </source>
</evidence>
<gene>
    <name evidence="8" type="ORF">F383_03316</name>
</gene>
<comment type="cofactor">
    <cofactor evidence="1">
        <name>Fe(2+)</name>
        <dbReference type="ChEBI" id="CHEBI:29033"/>
    </cofactor>
</comment>
<evidence type="ECO:0000256" key="3">
    <source>
        <dbReference type="ARBA" id="ARBA00013133"/>
    </source>
</evidence>
<keyword evidence="6" id="KW-0408">Iron</keyword>
<sequence>MDLKLGRNDEIIAMQIYYRQRLYNTCRAAFSPNGPVSDEALERVRTMLEKMKPSDVGLEQEAQVVRNWSGPVNERNGTHQSLPPIKYLHLHECDSFSDTEMTAPCATTVLYPTSGGNIHCFRARTPCAIFDILSPPYSSEHGRHCTYFRRSPRRDLPGEIEMNGEMFSEVTWLEEFQPPDDFVIRRGLYKGPVIRR</sequence>
<keyword evidence="4" id="KW-0479">Metal-binding</keyword>
<evidence type="ECO:0000256" key="4">
    <source>
        <dbReference type="ARBA" id="ARBA00022723"/>
    </source>
</evidence>
<evidence type="ECO:0000256" key="6">
    <source>
        <dbReference type="ARBA" id="ARBA00023004"/>
    </source>
</evidence>
<comment type="similarity">
    <text evidence="2">Belongs to the cysteine dioxygenase family.</text>
</comment>
<dbReference type="EC" id="1.13.11.20" evidence="3"/>
<dbReference type="GO" id="GO:0070483">
    <property type="term" value="P:detection of hypoxia"/>
    <property type="evidence" value="ECO:0007669"/>
    <property type="project" value="UniProtKB-ARBA"/>
</dbReference>
<dbReference type="InterPro" id="IPR012864">
    <property type="entry name" value="PCO/ADO"/>
</dbReference>
<keyword evidence="9" id="KW-1185">Reference proteome</keyword>
<protein>
    <recommendedName>
        <fullName evidence="3">cysteine dioxygenase</fullName>
        <ecNumber evidence="3">1.13.11.20</ecNumber>
    </recommendedName>
</protein>
<reference evidence="9" key="1">
    <citation type="submission" date="2014-09" db="EMBL/GenBank/DDBJ databases">
        <authorList>
            <person name="Mudge J."/>
            <person name="Ramaraj T."/>
            <person name="Lindquist I.E."/>
            <person name="Bharti A.K."/>
            <person name="Sundararajan A."/>
            <person name="Cameron C.T."/>
            <person name="Woodward J.E."/>
            <person name="May G.D."/>
            <person name="Brubaker C."/>
            <person name="Broadhvest J."/>
            <person name="Wilkins T.A."/>
        </authorList>
    </citation>
    <scope>NUCLEOTIDE SEQUENCE</scope>
    <source>
        <strain evidence="9">cv. AKA8401</strain>
    </source>
</reference>
<dbReference type="SUPFAM" id="SSF51182">
    <property type="entry name" value="RmlC-like cupins"/>
    <property type="match status" value="1"/>
</dbReference>
<keyword evidence="8" id="KW-0223">Dioxygenase</keyword>
<dbReference type="GO" id="GO:0017172">
    <property type="term" value="F:cysteine dioxygenase activity"/>
    <property type="evidence" value="ECO:0007669"/>
    <property type="project" value="UniProtKB-EC"/>
</dbReference>
<dbReference type="Pfam" id="PF07847">
    <property type="entry name" value="PCO_ADO"/>
    <property type="match status" value="2"/>
</dbReference>
<dbReference type="Proteomes" id="UP000032142">
    <property type="component" value="Unassembled WGS sequence"/>
</dbReference>
<dbReference type="InterPro" id="IPR011051">
    <property type="entry name" value="RmlC_Cupin_sf"/>
</dbReference>
<evidence type="ECO:0000256" key="7">
    <source>
        <dbReference type="ARBA" id="ARBA00024284"/>
    </source>
</evidence>